<accession>A0A834Y149</accession>
<organism evidence="2 3">
    <name type="scientific">Aphidius gifuensis</name>
    <name type="common">Parasitoid wasp</name>
    <dbReference type="NCBI Taxonomy" id="684658"/>
    <lineage>
        <taxon>Eukaryota</taxon>
        <taxon>Metazoa</taxon>
        <taxon>Ecdysozoa</taxon>
        <taxon>Arthropoda</taxon>
        <taxon>Hexapoda</taxon>
        <taxon>Insecta</taxon>
        <taxon>Pterygota</taxon>
        <taxon>Neoptera</taxon>
        <taxon>Endopterygota</taxon>
        <taxon>Hymenoptera</taxon>
        <taxon>Apocrita</taxon>
        <taxon>Ichneumonoidea</taxon>
        <taxon>Braconidae</taxon>
        <taxon>Aphidiinae</taxon>
        <taxon>Aphidius</taxon>
    </lineage>
</organism>
<dbReference type="Proteomes" id="UP000639338">
    <property type="component" value="Unassembled WGS sequence"/>
</dbReference>
<sequence>MEESPEISACGCPKISSKPSRYFQEIGAELVGNHLTIRVEKNRNKSKKLKQYDPPCNCDMPEIKISNQGPPCLINAGDNNQIIFRINSNYKFESNDPNFHPETLTDNFDTIEDDQGRKIVFSRHIQGGGNQEIEEKHMTVGNKQLFFMKVKKNPDGKDKKKRNIELEVMYPKLPPPKPPTPPTKTQIITIKPPEILTPPPQESKIKIKKLKKNKKKK</sequence>
<evidence type="ECO:0000256" key="1">
    <source>
        <dbReference type="SAM" id="MobiDB-lite"/>
    </source>
</evidence>
<gene>
    <name evidence="2" type="ORF">HCN44_004656</name>
</gene>
<proteinExistence type="predicted"/>
<reference evidence="2 3" key="1">
    <citation type="submission" date="2020-08" db="EMBL/GenBank/DDBJ databases">
        <title>Aphidius gifuensis genome sequencing and assembly.</title>
        <authorList>
            <person name="Du Z."/>
        </authorList>
    </citation>
    <scope>NUCLEOTIDE SEQUENCE [LARGE SCALE GENOMIC DNA]</scope>
    <source>
        <strain evidence="2">YNYX2018</strain>
        <tissue evidence="2">Adults</tissue>
    </source>
</reference>
<feature type="compositionally biased region" description="Low complexity" evidence="1">
    <location>
        <begin position="183"/>
        <end position="194"/>
    </location>
</feature>
<feature type="compositionally biased region" description="Basic residues" evidence="1">
    <location>
        <begin position="206"/>
        <end position="217"/>
    </location>
</feature>
<name>A0A834Y149_APHGI</name>
<evidence type="ECO:0000313" key="3">
    <source>
        <dbReference type="Proteomes" id="UP000639338"/>
    </source>
</evidence>
<protein>
    <submittedName>
        <fullName evidence="2">Uncharacterized protein</fullName>
    </submittedName>
</protein>
<evidence type="ECO:0000313" key="2">
    <source>
        <dbReference type="EMBL" id="KAF7995184.1"/>
    </source>
</evidence>
<dbReference type="AlphaFoldDB" id="A0A834Y149"/>
<keyword evidence="3" id="KW-1185">Reference proteome</keyword>
<comment type="caution">
    <text evidence="2">The sequence shown here is derived from an EMBL/GenBank/DDBJ whole genome shotgun (WGS) entry which is preliminary data.</text>
</comment>
<feature type="region of interest" description="Disordered" evidence="1">
    <location>
        <begin position="170"/>
        <end position="217"/>
    </location>
</feature>
<feature type="compositionally biased region" description="Pro residues" evidence="1">
    <location>
        <begin position="172"/>
        <end position="182"/>
    </location>
</feature>
<dbReference type="EMBL" id="JACMRX010000002">
    <property type="protein sequence ID" value="KAF7995184.1"/>
    <property type="molecule type" value="Genomic_DNA"/>
</dbReference>